<name>A0ABX6YRD4_9RHOB</name>
<dbReference type="PROSITE" id="PS00092">
    <property type="entry name" value="N6_MTASE"/>
    <property type="match status" value="1"/>
</dbReference>
<proteinExistence type="inferred from homology"/>
<dbReference type="GO" id="GO:0008168">
    <property type="term" value="F:methyltransferase activity"/>
    <property type="evidence" value="ECO:0007669"/>
    <property type="project" value="UniProtKB-KW"/>
</dbReference>
<evidence type="ECO:0000256" key="5">
    <source>
        <dbReference type="ARBA" id="ARBA00022691"/>
    </source>
</evidence>
<organism evidence="10 11">
    <name type="scientific">Thioclava electrotropha</name>
    <dbReference type="NCBI Taxonomy" id="1549850"/>
    <lineage>
        <taxon>Bacteria</taxon>
        <taxon>Pseudomonadati</taxon>
        <taxon>Pseudomonadota</taxon>
        <taxon>Alphaproteobacteria</taxon>
        <taxon>Rhodobacterales</taxon>
        <taxon>Paracoccaceae</taxon>
        <taxon>Thioclava</taxon>
    </lineage>
</organism>
<dbReference type="Gene3D" id="3.40.50.150">
    <property type="entry name" value="Vaccinia Virus protein VP39"/>
    <property type="match status" value="1"/>
</dbReference>
<dbReference type="InterPro" id="IPR029063">
    <property type="entry name" value="SAM-dependent_MTases_sf"/>
</dbReference>
<dbReference type="EMBL" id="CP053562">
    <property type="protein sequence ID" value="QPZ90379.1"/>
    <property type="molecule type" value="Genomic_DNA"/>
</dbReference>
<dbReference type="Proteomes" id="UP000192422">
    <property type="component" value="Chromosome"/>
</dbReference>
<comment type="catalytic activity">
    <reaction evidence="7">
        <text>a 2'-deoxyadenosine in DNA + S-adenosyl-L-methionine = an N(6)-methyl-2'-deoxyadenosine in DNA + S-adenosyl-L-homocysteine + H(+)</text>
        <dbReference type="Rhea" id="RHEA:15197"/>
        <dbReference type="Rhea" id="RHEA-COMP:12418"/>
        <dbReference type="Rhea" id="RHEA-COMP:12419"/>
        <dbReference type="ChEBI" id="CHEBI:15378"/>
        <dbReference type="ChEBI" id="CHEBI:57856"/>
        <dbReference type="ChEBI" id="CHEBI:59789"/>
        <dbReference type="ChEBI" id="CHEBI:90615"/>
        <dbReference type="ChEBI" id="CHEBI:90616"/>
        <dbReference type="EC" id="2.1.1.72"/>
    </reaction>
</comment>
<evidence type="ECO:0000256" key="1">
    <source>
        <dbReference type="ARBA" id="ARBA00006594"/>
    </source>
</evidence>
<keyword evidence="4" id="KW-0808">Transferase</keyword>
<evidence type="ECO:0000259" key="8">
    <source>
        <dbReference type="Pfam" id="PF02384"/>
    </source>
</evidence>
<feature type="domain" description="DNA methylase adenine-specific" evidence="8">
    <location>
        <begin position="7"/>
        <end position="206"/>
    </location>
</feature>
<keyword evidence="5" id="KW-0949">S-adenosyl-L-methionine</keyword>
<protein>
    <recommendedName>
        <fullName evidence="2">site-specific DNA-methyltransferase (adenine-specific)</fullName>
        <ecNumber evidence="2">2.1.1.72</ecNumber>
    </recommendedName>
</protein>
<sequence>MVAGTIEEKARGAFFTPAEIAEYMAQWSIRSPGDDVLEPSCGEAVFLRAAGRALREVSQGSSRPEGKLSGVELHETSAVQAREILANEGFTADVAVGDFFEHSPEIAYDVVLGNPPYVRYQEFSGAARAKSLEAALAQGVRLSGLASSWAAFVIKAALHLKPQGRLALVLPAELLSVGYAAEVRRFLLNRFASLRLVTFEERVFPGVLEDVVLLLAEGSGGANSFQLHQARNAASLAEDAKDWTDFVPSNGGKWTPALVAQHAFQEYDALASQVCEPLSSWGRAYLGSVTGNNSFFTLTEEEANRYGISSKELLRISPPGSRHLKGLEFSTKAWKALCADGQRGYLFYPGANPSYEAQKYIEEGEQRDVSKAYKCRVRKPWWRVPLVDTPDLLLTYMNHDRPRLIANNAKATIINSVYGLMLKDDRKEIGKSLLPLACLNSVTLLGAEVVGRAYGGGLLKLEPREADKLPVPSLEVVNEKKDRLQAIKPQLGSALRSGRLEEACMLVDPIVLEGVTDATLANLRQAREVLFNRRKVRGGNGQSR</sequence>
<gene>
    <name evidence="10" type="ORF">AKL02_005400</name>
</gene>
<accession>A0ABX6YRD4</accession>
<dbReference type="InterPro" id="IPR003356">
    <property type="entry name" value="DNA_methylase_A-5"/>
</dbReference>
<evidence type="ECO:0000259" key="9">
    <source>
        <dbReference type="Pfam" id="PF22837"/>
    </source>
</evidence>
<evidence type="ECO:0000256" key="4">
    <source>
        <dbReference type="ARBA" id="ARBA00022679"/>
    </source>
</evidence>
<dbReference type="Pfam" id="PF02384">
    <property type="entry name" value="N6_Mtase"/>
    <property type="match status" value="1"/>
</dbReference>
<dbReference type="EC" id="2.1.1.72" evidence="2"/>
<evidence type="ECO:0000313" key="11">
    <source>
        <dbReference type="Proteomes" id="UP000192422"/>
    </source>
</evidence>
<dbReference type="GO" id="GO:0032259">
    <property type="term" value="P:methylation"/>
    <property type="evidence" value="ECO:0007669"/>
    <property type="project" value="UniProtKB-KW"/>
</dbReference>
<dbReference type="Pfam" id="PF22837">
    <property type="entry name" value="M_Eco57I_C"/>
    <property type="match status" value="1"/>
</dbReference>
<evidence type="ECO:0000313" key="10">
    <source>
        <dbReference type="EMBL" id="QPZ90379.1"/>
    </source>
</evidence>
<feature type="domain" description="Type II methyltransferase M.Eco57I C-terminal" evidence="9">
    <location>
        <begin position="252"/>
        <end position="512"/>
    </location>
</feature>
<dbReference type="InterPro" id="IPR054520">
    <property type="entry name" value="M_Eco57I_C"/>
</dbReference>
<dbReference type="InterPro" id="IPR002052">
    <property type="entry name" value="DNA_methylase_N6_adenine_CS"/>
</dbReference>
<dbReference type="PANTHER" id="PTHR33841">
    <property type="entry name" value="DNA METHYLTRANSFERASE YEEA-RELATED"/>
    <property type="match status" value="1"/>
</dbReference>
<reference evidence="10 11" key="1">
    <citation type="submission" date="2020-05" db="EMBL/GenBank/DDBJ databases">
        <title>Thioclava electrotropha strain Elox9 finished genome.</title>
        <authorList>
            <person name="Rowe A.R."/>
            <person name="Wilbanks E.G."/>
        </authorList>
    </citation>
    <scope>NUCLEOTIDE SEQUENCE [LARGE SCALE GENOMIC DNA]</scope>
    <source>
        <strain evidence="10 11">Elox9</strain>
    </source>
</reference>
<evidence type="ECO:0000256" key="7">
    <source>
        <dbReference type="ARBA" id="ARBA00047942"/>
    </source>
</evidence>
<evidence type="ECO:0000256" key="3">
    <source>
        <dbReference type="ARBA" id="ARBA00022603"/>
    </source>
</evidence>
<comment type="similarity">
    <text evidence="1">Belongs to the N(4)/N(6)-methyltransferase family.</text>
</comment>
<dbReference type="SUPFAM" id="SSF53335">
    <property type="entry name" value="S-adenosyl-L-methionine-dependent methyltransferases"/>
    <property type="match status" value="1"/>
</dbReference>
<keyword evidence="11" id="KW-1185">Reference proteome</keyword>
<dbReference type="InterPro" id="IPR050953">
    <property type="entry name" value="N4_N6_ade-DNA_methylase"/>
</dbReference>
<evidence type="ECO:0000256" key="2">
    <source>
        <dbReference type="ARBA" id="ARBA00011900"/>
    </source>
</evidence>
<keyword evidence="3 10" id="KW-0489">Methyltransferase</keyword>
<keyword evidence="6" id="KW-0680">Restriction system</keyword>
<evidence type="ECO:0000256" key="6">
    <source>
        <dbReference type="ARBA" id="ARBA00022747"/>
    </source>
</evidence>
<dbReference type="PRINTS" id="PR00507">
    <property type="entry name" value="N12N6MTFRASE"/>
</dbReference>
<dbReference type="PANTHER" id="PTHR33841:SF5">
    <property type="entry name" value="DNA METHYLASE (MODIFICATION METHYLASE) (METHYLTRANSFERASE)-RELATED"/>
    <property type="match status" value="1"/>
</dbReference>